<dbReference type="SUPFAM" id="SSF56204">
    <property type="entry name" value="Hect, E3 ligase catalytic domain"/>
    <property type="match status" value="1"/>
</dbReference>
<evidence type="ECO:0000256" key="7">
    <source>
        <dbReference type="ARBA" id="ARBA00061247"/>
    </source>
</evidence>
<keyword evidence="12" id="KW-1185">Reference proteome</keyword>
<dbReference type="Gramene" id="Pp3c16_5120V3.2">
    <property type="protein sequence ID" value="Pp3c16_5120V3.2"/>
    <property type="gene ID" value="Pp3c16_5120"/>
</dbReference>
<dbReference type="EnsemblPlants" id="Pp3c16_5120V3.2">
    <property type="protein sequence ID" value="Pp3c16_5120V3.2"/>
    <property type="gene ID" value="Pp3c16_5120"/>
</dbReference>
<evidence type="ECO:0000256" key="6">
    <source>
        <dbReference type="ARBA" id="ARBA00057703"/>
    </source>
</evidence>
<feature type="region of interest" description="Disordered" evidence="9">
    <location>
        <begin position="690"/>
        <end position="725"/>
    </location>
</feature>
<dbReference type="GO" id="GO:0006511">
    <property type="term" value="P:ubiquitin-dependent protein catabolic process"/>
    <property type="evidence" value="ECO:0000318"/>
    <property type="project" value="GO_Central"/>
</dbReference>
<evidence type="ECO:0000256" key="4">
    <source>
        <dbReference type="ARBA" id="ARBA00022679"/>
    </source>
</evidence>
<name>A0A7I4B3X1_PHYPA</name>
<dbReference type="PANTHER" id="PTHR45700:SF2">
    <property type="entry name" value="UBIQUITIN-PROTEIN LIGASE E3C"/>
    <property type="match status" value="1"/>
</dbReference>
<dbReference type="InParanoid" id="A0A7I4B3X1"/>
<feature type="domain" description="HECT" evidence="10">
    <location>
        <begin position="977"/>
        <end position="1321"/>
    </location>
</feature>
<dbReference type="Pfam" id="PF00632">
    <property type="entry name" value="HECT"/>
    <property type="match status" value="1"/>
</dbReference>
<dbReference type="InterPro" id="IPR044611">
    <property type="entry name" value="E3A/B/C-like"/>
</dbReference>
<comment type="similarity">
    <text evidence="7">Belongs to the UPL family.</text>
</comment>
<feature type="active site" description="Glycyl thioester intermediate" evidence="8">
    <location>
        <position position="1289"/>
    </location>
</feature>
<evidence type="ECO:0000313" key="11">
    <source>
        <dbReference type="EnsemblPlants" id="Pp3c16_5120V3.3"/>
    </source>
</evidence>
<dbReference type="Gramene" id="Pp3c16_5120V3.3">
    <property type="protein sequence ID" value="Pp3c16_5120V3.3"/>
    <property type="gene ID" value="Pp3c16_5120"/>
</dbReference>
<comment type="catalytic activity">
    <reaction evidence="1">
        <text>S-ubiquitinyl-[E2 ubiquitin-conjugating enzyme]-L-cysteine + [acceptor protein]-L-lysine = [E2 ubiquitin-conjugating enzyme]-L-cysteine + N(6)-ubiquitinyl-[acceptor protein]-L-lysine.</text>
        <dbReference type="EC" id="2.3.2.26"/>
    </reaction>
</comment>
<dbReference type="Gene3D" id="3.30.2410.10">
    <property type="entry name" value="Hect, E3 ligase catalytic domain"/>
    <property type="match status" value="1"/>
</dbReference>
<evidence type="ECO:0000313" key="12">
    <source>
        <dbReference type="Proteomes" id="UP000006727"/>
    </source>
</evidence>
<comment type="pathway">
    <text evidence="2">Protein modification; protein ubiquitination.</text>
</comment>
<evidence type="ECO:0000259" key="10">
    <source>
        <dbReference type="PROSITE" id="PS50237"/>
    </source>
</evidence>
<comment type="function">
    <text evidence="6">Probable E3 ubiquitin-protein ligase which mediates ubiquitination and subsequent proteasomal degradation of target proteins.</text>
</comment>
<evidence type="ECO:0000256" key="8">
    <source>
        <dbReference type="PROSITE-ProRule" id="PRU00104"/>
    </source>
</evidence>
<dbReference type="Proteomes" id="UP000006727">
    <property type="component" value="Chromosome 16"/>
</dbReference>
<keyword evidence="4" id="KW-0808">Transferase</keyword>
<reference evidence="11 12" key="2">
    <citation type="journal article" date="2018" name="Plant J.">
        <title>The Physcomitrella patens chromosome-scale assembly reveals moss genome structure and evolution.</title>
        <authorList>
            <person name="Lang D."/>
            <person name="Ullrich K.K."/>
            <person name="Murat F."/>
            <person name="Fuchs J."/>
            <person name="Jenkins J."/>
            <person name="Haas F.B."/>
            <person name="Piednoel M."/>
            <person name="Gundlach H."/>
            <person name="Van Bel M."/>
            <person name="Meyberg R."/>
            <person name="Vives C."/>
            <person name="Morata J."/>
            <person name="Symeonidi A."/>
            <person name="Hiss M."/>
            <person name="Muchero W."/>
            <person name="Kamisugi Y."/>
            <person name="Saleh O."/>
            <person name="Blanc G."/>
            <person name="Decker E.L."/>
            <person name="van Gessel N."/>
            <person name="Grimwood J."/>
            <person name="Hayes R.D."/>
            <person name="Graham S.W."/>
            <person name="Gunter L.E."/>
            <person name="McDaniel S.F."/>
            <person name="Hoernstein S.N.W."/>
            <person name="Larsson A."/>
            <person name="Li F.W."/>
            <person name="Perroud P.F."/>
            <person name="Phillips J."/>
            <person name="Ranjan P."/>
            <person name="Rokshar D.S."/>
            <person name="Rothfels C.J."/>
            <person name="Schneider L."/>
            <person name="Shu S."/>
            <person name="Stevenson D.W."/>
            <person name="Thummler F."/>
            <person name="Tillich M."/>
            <person name="Villarreal Aguilar J.C."/>
            <person name="Widiez T."/>
            <person name="Wong G.K."/>
            <person name="Wymore A."/>
            <person name="Zhang Y."/>
            <person name="Zimmer A.D."/>
            <person name="Quatrano R.S."/>
            <person name="Mayer K.F.X."/>
            <person name="Goodstein D."/>
            <person name="Casacuberta J.M."/>
            <person name="Vandepoele K."/>
            <person name="Reski R."/>
            <person name="Cuming A.C."/>
            <person name="Tuskan G.A."/>
            <person name="Maumus F."/>
            <person name="Salse J."/>
            <person name="Schmutz J."/>
            <person name="Rensing S.A."/>
        </authorList>
    </citation>
    <scope>NUCLEOTIDE SEQUENCE [LARGE SCALE GENOMIC DNA]</scope>
    <source>
        <strain evidence="11 12">cv. Gransden 2004</strain>
    </source>
</reference>
<dbReference type="GO" id="GO:0061630">
    <property type="term" value="F:ubiquitin protein ligase activity"/>
    <property type="evidence" value="ECO:0000318"/>
    <property type="project" value="GO_Central"/>
</dbReference>
<evidence type="ECO:0000256" key="5">
    <source>
        <dbReference type="ARBA" id="ARBA00022786"/>
    </source>
</evidence>
<organism evidence="11 12">
    <name type="scientific">Physcomitrium patens</name>
    <name type="common">Spreading-leaved earth moss</name>
    <name type="synonym">Physcomitrella patens</name>
    <dbReference type="NCBI Taxonomy" id="3218"/>
    <lineage>
        <taxon>Eukaryota</taxon>
        <taxon>Viridiplantae</taxon>
        <taxon>Streptophyta</taxon>
        <taxon>Embryophyta</taxon>
        <taxon>Bryophyta</taxon>
        <taxon>Bryophytina</taxon>
        <taxon>Bryopsida</taxon>
        <taxon>Funariidae</taxon>
        <taxon>Funariales</taxon>
        <taxon>Funariaceae</taxon>
        <taxon>Physcomitrium</taxon>
    </lineage>
</organism>
<evidence type="ECO:0000256" key="2">
    <source>
        <dbReference type="ARBA" id="ARBA00004906"/>
    </source>
</evidence>
<dbReference type="SMART" id="SM00119">
    <property type="entry name" value="HECTc"/>
    <property type="match status" value="1"/>
</dbReference>
<sequence>MITGTMQHVPRVTKVRQVSLGGASARELTRDELLGRVAQQRAVRSFGKQATASALLIQRVWRGRTIARQAAAQARTDWDKQFFLRHGEYQNPISADAISNQMLRPLFMFLRHSSCFDLHQTQEGAEDAGRLATCFRVLLQSIHNPDMRYNYCDLSVGFPDKMSKWIYQARQLLRLACAALGKKGHEFEPKASDNNHITLEASNLAGLAIRVIIGLTDSGTWKCFDEPGQEFRKRKAHLVVLGLLEWLASGSGGLYLAVQSYILANFPVPGIKDDHARSRGKKDKFIITASIITITLRPLLVLSAECSRDRDDEKTFEDKDYTTASNRAAAQFSAHILTIPFLPQRLPQPLLPALQHPSALSPCLRCFGVPIRNMIQAATTSSALPSLSSQQGKVDCKLAGVPLSAWALSNLVCLSSHTVNDNARFVNGLICQEYVQALCCLIEDLNPWVESTRKRKMAEKSANEEEDDRDVEDNKIIRIRNETSKTRETIIFQLLVESLRPLHQQWHLLQLMNEAALNDSAPMVFLVAKRLPKGDTDKLFSQSDVARLYSNLLPAFSVLNPFGGALPILNLLAFTPGILPQLWDWLQTSPGLAHLLNLDYFQGEPSIERCVETQLSKTQKELYNSKKRSTGGRLAAALGWKSRSKSACFAGSNNSFIVDNRSSGRAPERQEFLPGRSSIGGVSLTRTFEQSGILPPRRSVDRVRRTPRRSPVGRPNSDTPRPSVDQLVPTFRDERLWRSDVISDRPDTIRFLESPRVDTEAEVDVPYRMAEMDFSKKGPDGVPEDVLPVLLLFCAAYSHLLLVLDDEEFYEHQEPFTLDQQRVISTMLNTMVYCGFLSTFKRRNSRLMNVAIKCLRSLYERDCRHSFCPPGFWLGPAKTMRPPTVAAARSYEVALALERSGDSSQAPALGIILRTIPHVIPFEERVQIFREFVRSDKLLKMGGDAVGSGPGTIEVTVRRDHIVEDGFAQLNGLGSKLKSCVNVSFVNELGLKEAGLDYGGLFKEFLIDLAKAAFDPGYGLFFQTATEEGYLFPHAAAGSLGHGLRMLEFLGRIVGKALYEGILLEYSFSPLFISKLLGRYSFLDELSSLDAELHRNLVYLKHYGGDARDLALDFTVTEELFGKHYTVELRPGGADMVVTNENKLQYVHAMADYKLNRQMRPLVTAFARGMADIVDPQWLGLFNAKEFNQLLSGGDHDFDVDDLRVHTRYTGGYTESSRAVKLFWEVVRELTEEERCALLKFVTSCSRAPILGFKHLQPAFTIHRVECEASMWAVIGGQDVDRLPSASTCYNTLKLPTYKRAPTLREKLRYAIKSNTGFELS</sequence>
<dbReference type="Gene3D" id="3.30.2160.10">
    <property type="entry name" value="Hect, E3 ligase catalytic domain"/>
    <property type="match status" value="1"/>
</dbReference>
<dbReference type="PANTHER" id="PTHR45700">
    <property type="entry name" value="UBIQUITIN-PROTEIN LIGASE E3C"/>
    <property type="match status" value="1"/>
</dbReference>
<dbReference type="InterPro" id="IPR000569">
    <property type="entry name" value="HECT_dom"/>
</dbReference>
<dbReference type="InterPro" id="IPR035983">
    <property type="entry name" value="Hect_E3_ubiquitin_ligase"/>
</dbReference>
<keyword evidence="5 8" id="KW-0833">Ubl conjugation pathway</keyword>
<dbReference type="EC" id="2.3.2.26" evidence="3"/>
<dbReference type="GO" id="GO:0000209">
    <property type="term" value="P:protein polyubiquitination"/>
    <property type="evidence" value="ECO:0000318"/>
    <property type="project" value="GO_Central"/>
</dbReference>
<dbReference type="CDD" id="cd00078">
    <property type="entry name" value="HECTc"/>
    <property type="match status" value="1"/>
</dbReference>
<dbReference type="EMBL" id="ABEU02000016">
    <property type="status" value="NOT_ANNOTATED_CDS"/>
    <property type="molecule type" value="Genomic_DNA"/>
</dbReference>
<dbReference type="FunFam" id="3.30.2410.10:FF:000017">
    <property type="entry name" value="E3 ubiquitin-protein ligase UPL7"/>
    <property type="match status" value="1"/>
</dbReference>
<evidence type="ECO:0000256" key="1">
    <source>
        <dbReference type="ARBA" id="ARBA00000885"/>
    </source>
</evidence>
<dbReference type="FunCoup" id="A0A7I4B3X1">
    <property type="interactions" value="2505"/>
</dbReference>
<evidence type="ECO:0000256" key="3">
    <source>
        <dbReference type="ARBA" id="ARBA00012485"/>
    </source>
</evidence>
<dbReference type="EnsemblPlants" id="Pp3c16_5120V3.3">
    <property type="protein sequence ID" value="Pp3c16_5120V3.3"/>
    <property type="gene ID" value="Pp3c16_5120"/>
</dbReference>
<evidence type="ECO:0000256" key="9">
    <source>
        <dbReference type="SAM" id="MobiDB-lite"/>
    </source>
</evidence>
<protein>
    <recommendedName>
        <fullName evidence="3">HECT-type E3 ubiquitin transferase</fullName>
        <ecNumber evidence="3">2.3.2.26</ecNumber>
    </recommendedName>
</protein>
<dbReference type="PROSITE" id="PS50237">
    <property type="entry name" value="HECT"/>
    <property type="match status" value="1"/>
</dbReference>
<dbReference type="FunFam" id="3.30.2160.10:FF:000002">
    <property type="entry name" value="Putative Ubiquitin-protein ligase E3C"/>
    <property type="match status" value="1"/>
</dbReference>
<reference evidence="11 12" key="1">
    <citation type="journal article" date="2008" name="Science">
        <title>The Physcomitrella genome reveals evolutionary insights into the conquest of land by plants.</title>
        <authorList>
            <person name="Rensing S."/>
            <person name="Lang D."/>
            <person name="Zimmer A."/>
            <person name="Terry A."/>
            <person name="Salamov A."/>
            <person name="Shapiro H."/>
            <person name="Nishiyama T."/>
            <person name="Perroud P.-F."/>
            <person name="Lindquist E."/>
            <person name="Kamisugi Y."/>
            <person name="Tanahashi T."/>
            <person name="Sakakibara K."/>
            <person name="Fujita T."/>
            <person name="Oishi K."/>
            <person name="Shin-I T."/>
            <person name="Kuroki Y."/>
            <person name="Toyoda A."/>
            <person name="Suzuki Y."/>
            <person name="Hashimoto A."/>
            <person name="Yamaguchi K."/>
            <person name="Sugano A."/>
            <person name="Kohara Y."/>
            <person name="Fujiyama A."/>
            <person name="Anterola A."/>
            <person name="Aoki S."/>
            <person name="Ashton N."/>
            <person name="Barbazuk W.B."/>
            <person name="Barker E."/>
            <person name="Bennetzen J."/>
            <person name="Bezanilla M."/>
            <person name="Blankenship R."/>
            <person name="Cho S.H."/>
            <person name="Dutcher S."/>
            <person name="Estelle M."/>
            <person name="Fawcett J.A."/>
            <person name="Gundlach H."/>
            <person name="Hanada K."/>
            <person name="Heyl A."/>
            <person name="Hicks K.A."/>
            <person name="Hugh J."/>
            <person name="Lohr M."/>
            <person name="Mayer K."/>
            <person name="Melkozernov A."/>
            <person name="Murata T."/>
            <person name="Nelson D."/>
            <person name="Pils B."/>
            <person name="Prigge M."/>
            <person name="Reiss B."/>
            <person name="Renner T."/>
            <person name="Rombauts S."/>
            <person name="Rushton P."/>
            <person name="Sanderfoot A."/>
            <person name="Schween G."/>
            <person name="Shiu S.-H."/>
            <person name="Stueber K."/>
            <person name="Theodoulou F.L."/>
            <person name="Tu H."/>
            <person name="Van de Peer Y."/>
            <person name="Verrier P.J."/>
            <person name="Waters E."/>
            <person name="Wood A."/>
            <person name="Yang L."/>
            <person name="Cove D."/>
            <person name="Cuming A."/>
            <person name="Hasebe M."/>
            <person name="Lucas S."/>
            <person name="Mishler D.B."/>
            <person name="Reski R."/>
            <person name="Grigoriev I."/>
            <person name="Quatrano R.S."/>
            <person name="Boore J.L."/>
        </authorList>
    </citation>
    <scope>NUCLEOTIDE SEQUENCE [LARGE SCALE GENOMIC DNA]</scope>
    <source>
        <strain evidence="11 12">cv. Gransden 2004</strain>
    </source>
</reference>
<dbReference type="Gene3D" id="3.90.1750.10">
    <property type="entry name" value="Hect, E3 ligase catalytic domains"/>
    <property type="match status" value="1"/>
</dbReference>
<reference evidence="11" key="3">
    <citation type="submission" date="2020-12" db="UniProtKB">
        <authorList>
            <consortium name="EnsemblPlants"/>
        </authorList>
    </citation>
    <scope>IDENTIFICATION</scope>
</reference>
<proteinExistence type="inferred from homology"/>
<accession>A0A7I4B3X1</accession>